<proteinExistence type="predicted"/>
<comment type="caution">
    <text evidence="1">The sequence shown here is derived from an EMBL/GenBank/DDBJ whole genome shotgun (WGS) entry which is preliminary data.</text>
</comment>
<dbReference type="Proteomes" id="UP001165960">
    <property type="component" value="Unassembled WGS sequence"/>
</dbReference>
<gene>
    <name evidence="1" type="ORF">DSO57_1016650</name>
</gene>
<evidence type="ECO:0000313" key="1">
    <source>
        <dbReference type="EMBL" id="KAJ9065722.1"/>
    </source>
</evidence>
<protein>
    <submittedName>
        <fullName evidence="1">Uncharacterized protein</fullName>
    </submittedName>
</protein>
<evidence type="ECO:0000313" key="2">
    <source>
        <dbReference type="Proteomes" id="UP001165960"/>
    </source>
</evidence>
<keyword evidence="2" id="KW-1185">Reference proteome</keyword>
<reference evidence="1" key="1">
    <citation type="submission" date="2022-04" db="EMBL/GenBank/DDBJ databases">
        <title>Genome of the entomopathogenic fungus Entomophthora muscae.</title>
        <authorList>
            <person name="Elya C."/>
            <person name="Lovett B.R."/>
            <person name="Lee E."/>
            <person name="Macias A.M."/>
            <person name="Hajek A.E."/>
            <person name="De Bivort B.L."/>
            <person name="Kasson M.T."/>
            <person name="De Fine Licht H.H."/>
            <person name="Stajich J.E."/>
        </authorList>
    </citation>
    <scope>NUCLEOTIDE SEQUENCE</scope>
    <source>
        <strain evidence="1">Berkeley</strain>
    </source>
</reference>
<name>A0ACC2STJ2_9FUNG</name>
<sequence length="315" mass="34316">MRDSVYCYFLLLAVAARGSVRRSLDEIAFSSPLQTNSGAEHGREQPSVAYDRAASPDAVIEDAYDSGDPTEISGDKSDSTPILDQTTSYQSNLKSIPKPSPSPNYEPSPTSKASDQKSHDESNPDSSYQPTYTDSIPRSTPSQDLSSQETPNQPYNGDSTTSPKQQASPELNTDPNYKPTPEPYNQDSDAYRSPEQPSMPRTPADYAVPENILSPKHSIDADSPLDYERTSQQQIDDKKPNPPLLSNSLPPGVPTSISLDRPIHTKANPSPNNPSPQPTAMPYSQENPPNSPPTSRTTLQPRQYPQPSPTNCSAK</sequence>
<organism evidence="1 2">
    <name type="scientific">Entomophthora muscae</name>
    <dbReference type="NCBI Taxonomy" id="34485"/>
    <lineage>
        <taxon>Eukaryota</taxon>
        <taxon>Fungi</taxon>
        <taxon>Fungi incertae sedis</taxon>
        <taxon>Zoopagomycota</taxon>
        <taxon>Entomophthoromycotina</taxon>
        <taxon>Entomophthoromycetes</taxon>
        <taxon>Entomophthorales</taxon>
        <taxon>Entomophthoraceae</taxon>
        <taxon>Entomophthora</taxon>
    </lineage>
</organism>
<dbReference type="EMBL" id="QTSX02004328">
    <property type="protein sequence ID" value="KAJ9065722.1"/>
    <property type="molecule type" value="Genomic_DNA"/>
</dbReference>
<accession>A0ACC2STJ2</accession>